<accession>A0A7D9KDV2</accession>
<dbReference type="InterPro" id="IPR027897">
    <property type="entry name" value="DUF4559"/>
</dbReference>
<keyword evidence="2" id="KW-1185">Reference proteome</keyword>
<dbReference type="Proteomes" id="UP001152795">
    <property type="component" value="Unassembled WGS sequence"/>
</dbReference>
<organism evidence="1 2">
    <name type="scientific">Paramuricea clavata</name>
    <name type="common">Red gorgonian</name>
    <name type="synonym">Violescent sea-whip</name>
    <dbReference type="NCBI Taxonomy" id="317549"/>
    <lineage>
        <taxon>Eukaryota</taxon>
        <taxon>Metazoa</taxon>
        <taxon>Cnidaria</taxon>
        <taxon>Anthozoa</taxon>
        <taxon>Octocorallia</taxon>
        <taxon>Malacalcyonacea</taxon>
        <taxon>Plexauridae</taxon>
        <taxon>Paramuricea</taxon>
    </lineage>
</organism>
<dbReference type="Pfam" id="PF15112">
    <property type="entry name" value="DUF4559"/>
    <property type="match status" value="1"/>
</dbReference>
<reference evidence="1" key="1">
    <citation type="submission" date="2020-04" db="EMBL/GenBank/DDBJ databases">
        <authorList>
            <person name="Alioto T."/>
            <person name="Alioto T."/>
            <person name="Gomez Garrido J."/>
        </authorList>
    </citation>
    <scope>NUCLEOTIDE SEQUENCE</scope>
    <source>
        <strain evidence="1">A484AB</strain>
    </source>
</reference>
<evidence type="ECO:0000313" key="1">
    <source>
        <dbReference type="EMBL" id="CAB4005742.1"/>
    </source>
</evidence>
<name>A0A7D9KDV2_PARCT</name>
<sequence length="320" mass="36987">MQELRELRSDPEYLNFIAVGEALRILGDGLRHYTQQTAKELQEQLIKKLGGYCNCLFTPGVKRCRHTCKWGKALEKLHVNKKKSRIPFHQSDSTLWDDPSNGYWEVAKIFMHELGAKWRDVKDPATTDLTGLLNFLIFCKHSKVQQNLLKTVRDLRNDWAHTKNYKFSASEKQAAFNAIDKLMNDAELLSCKEVQDCRLGVNEVKNPDVLFVQERDLEVLKELTRHQEFTKARDTEEKQEKLMNLLELLSSRNNGLPQSDTSDNQFKEDLHDFGATFIAILLFPANVIKQYSRWKAFSFLTLVMLLLSCVSDDSVLESDN</sequence>
<proteinExistence type="predicted"/>
<dbReference type="PANTHER" id="PTHR35083:SF1">
    <property type="entry name" value="RGD1565685 PROTEIN"/>
    <property type="match status" value="1"/>
</dbReference>
<dbReference type="AlphaFoldDB" id="A0A7D9KDV2"/>
<evidence type="ECO:0000313" key="2">
    <source>
        <dbReference type="Proteomes" id="UP001152795"/>
    </source>
</evidence>
<comment type="caution">
    <text evidence="1">The sequence shown here is derived from an EMBL/GenBank/DDBJ whole genome shotgun (WGS) entry which is preliminary data.</text>
</comment>
<protein>
    <submittedName>
        <fullName evidence="1">Uncharacterized protein</fullName>
    </submittedName>
</protein>
<gene>
    <name evidence="1" type="ORF">PACLA_8A046236</name>
</gene>
<dbReference type="PANTHER" id="PTHR35083">
    <property type="entry name" value="RGD1565685 PROTEIN"/>
    <property type="match status" value="1"/>
</dbReference>
<dbReference type="OrthoDB" id="9934809at2759"/>
<feature type="non-terminal residue" evidence="1">
    <location>
        <position position="320"/>
    </location>
</feature>
<dbReference type="EMBL" id="CACRXK020005300">
    <property type="protein sequence ID" value="CAB4005742.1"/>
    <property type="molecule type" value="Genomic_DNA"/>
</dbReference>